<dbReference type="Proteomes" id="UP000199515">
    <property type="component" value="Unassembled WGS sequence"/>
</dbReference>
<dbReference type="SMART" id="SM00220">
    <property type="entry name" value="S_TKc"/>
    <property type="match status" value="1"/>
</dbReference>
<dbReference type="GO" id="GO:0005524">
    <property type="term" value="F:ATP binding"/>
    <property type="evidence" value="ECO:0007669"/>
    <property type="project" value="UniProtKB-UniRule"/>
</dbReference>
<keyword evidence="5" id="KW-0812">Transmembrane</keyword>
<keyword evidence="7" id="KW-0418">Kinase</keyword>
<evidence type="ECO:0000256" key="3">
    <source>
        <dbReference type="ARBA" id="ARBA00022840"/>
    </source>
</evidence>
<accession>A0A1H3DJ01</accession>
<dbReference type="InterPro" id="IPR011009">
    <property type="entry name" value="Kinase-like_dom_sf"/>
</dbReference>
<dbReference type="RefSeq" id="WP_091289489.1">
    <property type="nucleotide sequence ID" value="NZ_FNON01000003.1"/>
</dbReference>
<reference evidence="7 8" key="1">
    <citation type="submission" date="2016-10" db="EMBL/GenBank/DDBJ databases">
        <authorList>
            <person name="de Groot N.N."/>
        </authorList>
    </citation>
    <scope>NUCLEOTIDE SEQUENCE [LARGE SCALE GENOMIC DNA]</scope>
    <source>
        <strain evidence="7 8">CPCC 202699</strain>
    </source>
</reference>
<feature type="transmembrane region" description="Helical" evidence="5">
    <location>
        <begin position="280"/>
        <end position="300"/>
    </location>
</feature>
<sequence length="592" mass="63361">MGGRLVAERYRLEEQVGAGGMGIVWRATDLELGRTVALKKSQSGDGGQIRREARIGAGLQHPNVVSVYDAVTYEDDRWLVMEYLPSRSLATILETDGVLSHEEAARIGVQLANALSAMHDKGIVHRDIKPSNVLVAEDGTAKLTDLGIAQWAEVTRTESGLVGGTPAYLAPEVADGLDATKASDVFSLGATLFAAVEGGSPWGDSEDTPLRQLRRAAAFQLEAPRKPGALTPVLTELMSKQAARRPSAHEAARLLAEVAGATVPEQRAPRRGRRRLPRRVLVGGALALVALLVAGLLFAFRDGAVTAATVGDQRTADPCSLLDPVVLAKFGPVSPDPDYGNFNGCEAHIKRGPEKGNLVDVRVAIELPGELPPPPKLPEPGHIGIPERPPAKDEKCERIIWLPDGNQVKLVVKHNSGNWFHDLCGIAEPVVDGALKVLNRGQIPRRQQPPAKGSLQALDACALVSGEESSKELGGRATMEAGYGNWTCYWTSQNRQLTVEFNREWAPLEADEGTRETIGGREVYVKGGDQGWEEGCKAEIAHRPFTGAAGSLSEHWVETVMLHVEQRGTEGSTHCGVAKAVAAMVAARLPAI</sequence>
<evidence type="ECO:0000259" key="6">
    <source>
        <dbReference type="PROSITE" id="PS50011"/>
    </source>
</evidence>
<dbReference type="InterPro" id="IPR017441">
    <property type="entry name" value="Protein_kinase_ATP_BS"/>
</dbReference>
<evidence type="ECO:0000313" key="8">
    <source>
        <dbReference type="Proteomes" id="UP000199515"/>
    </source>
</evidence>
<keyword evidence="8" id="KW-1185">Reference proteome</keyword>
<keyword evidence="7" id="KW-0723">Serine/threonine-protein kinase</keyword>
<proteinExistence type="inferred from homology"/>
<keyword evidence="7" id="KW-0808">Transferase</keyword>
<dbReference type="PANTHER" id="PTHR45832">
    <property type="entry name" value="SERINE/THREONINE-PROTEIN KINASE SAMKA-RELATED-RELATED"/>
    <property type="match status" value="1"/>
</dbReference>
<dbReference type="STRING" id="589385.SAMN05421504_103414"/>
<feature type="binding site" evidence="4">
    <location>
        <position position="39"/>
    </location>
    <ligand>
        <name>ATP</name>
        <dbReference type="ChEBI" id="CHEBI:30616"/>
    </ligand>
</feature>
<dbReference type="Gene3D" id="3.30.200.20">
    <property type="entry name" value="Phosphorylase Kinase, domain 1"/>
    <property type="match status" value="1"/>
</dbReference>
<dbReference type="EMBL" id="FNON01000003">
    <property type="protein sequence ID" value="SDX66492.1"/>
    <property type="molecule type" value="Genomic_DNA"/>
</dbReference>
<keyword evidence="2 4" id="KW-0547">Nucleotide-binding</keyword>
<evidence type="ECO:0000313" key="7">
    <source>
        <dbReference type="EMBL" id="SDX66492.1"/>
    </source>
</evidence>
<dbReference type="PROSITE" id="PS50011">
    <property type="entry name" value="PROTEIN_KINASE_DOM"/>
    <property type="match status" value="1"/>
</dbReference>
<dbReference type="Gene3D" id="1.10.510.10">
    <property type="entry name" value="Transferase(Phosphotransferase) domain 1"/>
    <property type="match status" value="1"/>
</dbReference>
<dbReference type="AlphaFoldDB" id="A0A1H3DJ01"/>
<dbReference type="OrthoDB" id="9762169at2"/>
<evidence type="ECO:0000256" key="4">
    <source>
        <dbReference type="PROSITE-ProRule" id="PRU10141"/>
    </source>
</evidence>
<evidence type="ECO:0000256" key="5">
    <source>
        <dbReference type="SAM" id="Phobius"/>
    </source>
</evidence>
<protein>
    <submittedName>
        <fullName evidence="7">Serine/threonine protein kinase</fullName>
    </submittedName>
</protein>
<keyword evidence="5" id="KW-1133">Transmembrane helix</keyword>
<dbReference type="CDD" id="cd14014">
    <property type="entry name" value="STKc_PknB_like"/>
    <property type="match status" value="1"/>
</dbReference>
<evidence type="ECO:0000256" key="1">
    <source>
        <dbReference type="ARBA" id="ARBA00008874"/>
    </source>
</evidence>
<feature type="domain" description="Protein kinase" evidence="6">
    <location>
        <begin position="10"/>
        <end position="258"/>
    </location>
</feature>
<dbReference type="InterPro" id="IPR051931">
    <property type="entry name" value="PAK3-like"/>
</dbReference>
<dbReference type="GO" id="GO:0004674">
    <property type="term" value="F:protein serine/threonine kinase activity"/>
    <property type="evidence" value="ECO:0007669"/>
    <property type="project" value="UniProtKB-KW"/>
</dbReference>
<gene>
    <name evidence="7" type="ORF">SAMN05421504_103414</name>
</gene>
<organism evidence="7 8">
    <name type="scientific">Amycolatopsis xylanica</name>
    <dbReference type="NCBI Taxonomy" id="589385"/>
    <lineage>
        <taxon>Bacteria</taxon>
        <taxon>Bacillati</taxon>
        <taxon>Actinomycetota</taxon>
        <taxon>Actinomycetes</taxon>
        <taxon>Pseudonocardiales</taxon>
        <taxon>Pseudonocardiaceae</taxon>
        <taxon>Amycolatopsis</taxon>
    </lineage>
</organism>
<keyword evidence="3 4" id="KW-0067">ATP-binding</keyword>
<dbReference type="InterPro" id="IPR000719">
    <property type="entry name" value="Prot_kinase_dom"/>
</dbReference>
<keyword evidence="5" id="KW-0472">Membrane</keyword>
<dbReference type="Pfam" id="PF00069">
    <property type="entry name" value="Pkinase"/>
    <property type="match status" value="1"/>
</dbReference>
<dbReference type="SUPFAM" id="SSF56112">
    <property type="entry name" value="Protein kinase-like (PK-like)"/>
    <property type="match status" value="1"/>
</dbReference>
<name>A0A1H3DJ01_9PSEU</name>
<dbReference type="PANTHER" id="PTHR45832:SF22">
    <property type="entry name" value="SERINE_THREONINE-PROTEIN KINASE SAMKA-RELATED"/>
    <property type="match status" value="1"/>
</dbReference>
<dbReference type="PROSITE" id="PS00108">
    <property type="entry name" value="PROTEIN_KINASE_ST"/>
    <property type="match status" value="1"/>
</dbReference>
<comment type="similarity">
    <text evidence="1">Belongs to the protein kinase superfamily. STE Ser/Thr protein kinase family. STE20 subfamily.</text>
</comment>
<dbReference type="InterPro" id="IPR008271">
    <property type="entry name" value="Ser/Thr_kinase_AS"/>
</dbReference>
<dbReference type="PROSITE" id="PS00107">
    <property type="entry name" value="PROTEIN_KINASE_ATP"/>
    <property type="match status" value="1"/>
</dbReference>
<evidence type="ECO:0000256" key="2">
    <source>
        <dbReference type="ARBA" id="ARBA00022741"/>
    </source>
</evidence>